<evidence type="ECO:0000256" key="1">
    <source>
        <dbReference type="SAM" id="MobiDB-lite"/>
    </source>
</evidence>
<keyword evidence="3" id="KW-1185">Reference proteome</keyword>
<dbReference type="AlphaFoldDB" id="A0A4Y1ZV59"/>
<proteinExistence type="predicted"/>
<evidence type="ECO:0000313" key="2">
    <source>
        <dbReference type="EMBL" id="GBL69834.1"/>
    </source>
</evidence>
<dbReference type="Proteomes" id="UP000499080">
    <property type="component" value="Unassembled WGS sequence"/>
</dbReference>
<accession>A0A4Y1ZV59</accession>
<feature type="region of interest" description="Disordered" evidence="1">
    <location>
        <begin position="1"/>
        <end position="25"/>
    </location>
</feature>
<feature type="compositionally biased region" description="Basic and acidic residues" evidence="1">
    <location>
        <begin position="1"/>
        <end position="10"/>
    </location>
</feature>
<protein>
    <submittedName>
        <fullName evidence="2">Uncharacterized protein</fullName>
    </submittedName>
</protein>
<name>A0A4Y1ZV59_ARAVE</name>
<organism evidence="2 3">
    <name type="scientific">Araneus ventricosus</name>
    <name type="common">Orbweaver spider</name>
    <name type="synonym">Epeira ventricosa</name>
    <dbReference type="NCBI Taxonomy" id="182803"/>
    <lineage>
        <taxon>Eukaryota</taxon>
        <taxon>Metazoa</taxon>
        <taxon>Ecdysozoa</taxon>
        <taxon>Arthropoda</taxon>
        <taxon>Chelicerata</taxon>
        <taxon>Arachnida</taxon>
        <taxon>Araneae</taxon>
        <taxon>Araneomorphae</taxon>
        <taxon>Entelegynae</taxon>
        <taxon>Araneoidea</taxon>
        <taxon>Araneidae</taxon>
        <taxon>Araneus</taxon>
    </lineage>
</organism>
<dbReference type="EMBL" id="BGPR01078314">
    <property type="protein sequence ID" value="GBL69834.1"/>
    <property type="molecule type" value="Genomic_DNA"/>
</dbReference>
<reference evidence="2 3" key="1">
    <citation type="journal article" date="2019" name="Sci. Rep.">
        <title>Orb-weaving spider Araneus ventricosus genome elucidates the spidroin gene catalogue.</title>
        <authorList>
            <person name="Kono N."/>
            <person name="Nakamura H."/>
            <person name="Ohtoshi R."/>
            <person name="Moran D.A.P."/>
            <person name="Shinohara A."/>
            <person name="Yoshida Y."/>
            <person name="Fujiwara M."/>
            <person name="Mori M."/>
            <person name="Tomita M."/>
            <person name="Arakawa K."/>
        </authorList>
    </citation>
    <scope>NUCLEOTIDE SEQUENCE [LARGE SCALE GENOMIC DNA]</scope>
</reference>
<gene>
    <name evidence="2" type="ORF">AVEN_184271_1</name>
</gene>
<comment type="caution">
    <text evidence="2">The sequence shown here is derived from an EMBL/GenBank/DDBJ whole genome shotgun (WGS) entry which is preliminary data.</text>
</comment>
<evidence type="ECO:0000313" key="3">
    <source>
        <dbReference type="Proteomes" id="UP000499080"/>
    </source>
</evidence>
<sequence>MPSNENDKEYILQPSQNKQGSGGLVGRYRFRVRKVPGSKPNSTEDPQCMWAWRTLDSTSWVKRTPDDVAQKIGKGQPAYFLSSSSDGTPPMSPCLMPLRQLNRLNGHRPRHLTAVQSYTRSVPK</sequence>